<dbReference type="InterPro" id="IPR000601">
    <property type="entry name" value="PKD_dom"/>
</dbReference>
<dbReference type="Proteomes" id="UP001207408">
    <property type="component" value="Unassembled WGS sequence"/>
</dbReference>
<evidence type="ECO:0000259" key="1">
    <source>
        <dbReference type="PROSITE" id="PS50093"/>
    </source>
</evidence>
<feature type="domain" description="PKD" evidence="1">
    <location>
        <begin position="7316"/>
        <end position="7363"/>
    </location>
</feature>
<dbReference type="SMART" id="SM00089">
    <property type="entry name" value="PKD"/>
    <property type="match status" value="3"/>
</dbReference>
<dbReference type="CDD" id="cd00146">
    <property type="entry name" value="PKD"/>
    <property type="match status" value="1"/>
</dbReference>
<dbReference type="InterPro" id="IPR035986">
    <property type="entry name" value="PKD_dom_sf"/>
</dbReference>
<sequence>MMHLNTHFQHKRDVLNRIIMRLSFVVFILLGYSTLINSQTMTVCDLSTFTGYDLFEADNTPNGHRSQGEWTSTGGLQFSNINDPNALITVPASIVAPTTVTIVWTYKNGTSQHSYDVAISSNTWSYATDPILESDGSTEDVLLCSHDDVDFRISPDNETKYTYQIWTVDPNTGLNTLVDDNNVKFTPEYTVGAADYDLLDGVFVMVQDISSKCTKPSNTITISDVSTIQVQVVGGYSVCVGAAIPSVDLEVIPFNTGSFTYEWYFDPVAPGPVQNVDTDVDIYPINPADGAGDYYVEVTGVCGTPPVLTTYTSNVVSVRDYELPDVTISTSSSICSDATQVDLTSSLVAAPSVPVEYDWFRNTTLLADGITGTTNYTNIVAPLAGTYKTIIREQGNEECWKESNSITVSLDGVTGVSLTPTNGLPSRFCLSGDPNLNISITGGIAPYNVTFSNDRGLPAEAFSNVAANANLDLNTLSVDNTNYWVSSITDATGCSLALVQDATSSNYASFGVYTSPSDRPVTSSTICETSSTTVQLPNSEVGIDYVIYRDGVDLGEVSQAGTGGALSWGPYNTAGTYQVYANTATCPDILMSGSVVIEQDVALVNVGSSVAGSLCSDPLNPITFSTDASENGVDYTLYRDYGGAGETLIETLSGNIAGTGLSFTPQSTAGTYSVIATKNGVCDKVMTNTYVINASPDVTGVTLSATSLCEGINTTLTISDTETGVTYILYYDDGTGSVAEGSTVAGFTGNSRNIVLNQPLAAGDYTVMARITAGTCTSWISDIITIVAAPTDIDFVTDGFVCNSGNVVLDDPGEAGVTYTLYKNGAADPIYAPLTGNGVNTIQFNGLVPGTYTVLANNGTCTTILSDQLVVETIPLPQTITVADNDYCANEPAVSIQVDDTQGSVEYELYNQGTGVVDQTISGTGNAITFNGVTDGVYTVRATTNSCSRDLQTGIVITEHPVAAVNANIPTDFCSDDANPSVITATPLVVSGSSTGLYQIIGGAGFDPGRVADANAGTLSFDPGNTAFETLFTIQYTYTDGNGCVVTDFGTTTVHDLNGGAVTIDRGTLPANPCQDDDTDYTLTGELNNVAVNGTFSSTSSGFTDADPTDAVCTFNPKDAGNGVHIIDFDYTDAATNCTGTGSITITIGTPLALVGANTQYCSDDNTTYNLDGSPNGGTFTVTGPGASGVIGSGIADGTAWLNPLNLFNIYGDGTYTLVYEYQDANLCTNTLTSTFDIVEAIDASFIFPDNAAGTAEQTVYCKNDSKVLLTPNGSIVGGITHFYTGLGVAGNYFYPGNPNVNLSPTANVITHTVDNKGCTTTDTRNIYVTEVKVAISGLNASYCTNAGKQTISASGTDAAAGDASFSATINGNPTLFLTDGGVGDNSAEIDPSVGSGVYEVSMYFTKAGDGCDTTIIQNVTIYDEIPVSFWGVSDGDKICTSSADINLTGTLPDGGDGNYSLLGGAVGLTDATADDGLAVLSPSTMTPGNYTVRYEYESTNGCLSSFEVDIEIVSTPTTTYSVTGGGAYCIDDPAPQGVIVGLSGSDAGVEYELLLNGGAIGAGITHTGVVLGGAFDFAPVQDGEGTYTVVADYGGCISTMSGSVDIEEYELVLQLDAQTNITCNGLSNGIVTVMASGGSGSYEYSDDSGASWQASPTFTGLALGPHSFSVKDMSSAACDAIDVLTVTITQPTALSAVEVDNVKVGCAGCSVAGGTCEGSSTITISGGTTDYVTYPGVGYGVAWSTGGTALTETNMPAGNHSVTVTDGKGCTFNLGILIETNPALTITENAADHDDNVCKDGADGSYTVTAGGGSGSYEFSLTDPATTAEVWLPGNVAANQYQLNKLEDGSYNIWVRDANPLYNRCITQIAIPIVITEPAGLSLVEESQVGITCNGTTDGSFVVRASGGESGTYEFTTDDPAIVAVPTWIAGNSGADGYTETLLGEGTYTVWVRDLANPTCGYTSVSVIIADVPALSYTLIEHTNVSCNFGNDGRLQVLGQGGSGNYVYEWKNSVGAGVIISTDAFAENLNEADGPYTVTITDVPNSCGPVVQTFTITEPTELTVQNVTVTDADCAGQNTGSIELDVVGGTAPYTVTWSGGAPFILPASGTISIGSLAPGNYNINIVDSELCNYNNVATPWVVGQLSAITLEAAAIITNNTCNGGNSGSIYVKVDGGSGDYQFRLEGPVIKDWGNSTSATMDDFTFTGLIEGNYDVKVRDKNNTACEYLIGNYALVDPIALNLTTNLVSDATCFGLANGSVTVTASGGSGTYQFNVDNGGYNGGDNAALFTEAGLLSGNHTIWVRDSKATACEYKLHPVIYVDQPLPLNLTISNSTDASCFDIEDGEVILSATGGSGNYDYSKDGGANWYVGTGATHTFDLLGDGVYDFQVRDHDELGCAVATVNHTVTEPMNFTTTCVATNIDCFGDATGVLTLSTQYSNGDPGAFVYSIDGGTTWKSSPLTGLTAGVYVVDVKDNSTSCEKTNQVLAADATITQPAAPITIGAELITDVKCNGELNGEIDLQGNVNGGTIAGGSDYTYTWYKKGTPNVIQGQGVGLDHITGLSQGTYFVVVKDDNGCDLTSGDYIVAQPLPWNVGFTPTNLTKYNGGDGAIDVHTCNGSNGGYSIRWEEQDGTPLPAYNNVWNVTTFNAGTYRFIITDSKSCTYTSIDITLTQPFDFTVTDPNTTSSNISCYGGNDGEINVIVTQGNSDYTIDVVGTLEEGGAPYTKSFSQATNTFVFSALEAGSYYIELTDNPSGELYTSTVILTQPDELTVTPTPTDITCEGNGDGQISVALSGEVAGATISWTSDIGYAAGPELVTAVGALTKTNLEAGNYTVTVNNNNGCPTVSVTPITIVEPAPWNVTTSVTHVSSYGNNNGAVAVDFPPTGNTAPYTIEWDNDPTLTSWSRSGLVAGDYDYEITDATGSCTTSGTITVTQPNQLLFNLTATNATCYGYDNGSIGVNVTSGNPNYKMVLTGTEYDGTVFTTVTVNGNTTGSHEFTDLKAGSYEVAITDDKGENLSKSVTVGQLAQFSVKLVDSNNITCNTGDDGSIEVEIDGRVIDETLATINWTRTNPAGWSASGSVDALKLQNILEAGTYTINVSDKFGCDATSLVEVLTEPAAITATYNPTHVSIAGASDGRIQITNIVSENNVQSVVWNKKNAAGTYDPYLDGGGVQVTGNDNNGIEAGVYQFVITDDNGCTYTSEDINVTEPGVLSVSVSDTDINCYGDDNGIISVNITSGTASYSVTLTGIPDDGSGFTAQNLTLTNSVFLGLKPGTYKVDVEDGASQTYSLADIKITQNAETVLTETLKDITCFGQGDGTISMSLSGNVNVGVDEWQVIDPNGATVYNGVLNGSATQPAALPGDYNIIVTNQHGCIVTDKYTITEPTAWDVHHDFTAVTPTGASNGSINIDVLNGNTPFSSDPLYPEDYSITWTGPAGALLVDHQRLQTGLPAGTYTYHIEDASGCIYDSGDIIIPEPTALTANVTSSDVDILCYGDNKGRISVAVLSGNEPYTINIVGNQYDGNAYNDSYTLNTNTGSHTWSDLLAGEYEIQISDFVGNVYTQSAILLSQPDQNIISESVTHLTCHAADKGAGEVSIQLNRNFVAGDKVIWTGPEGIIDNGVLPTNNTIDTDKVTVYEGGDYTYIFTDGNGCPVSGTITVAEPDAFTIDYTSKDATIFGKGDGIIDVHTVTGSNGVPYTISWADDASVTDFLRNDLDAGIYSFTIVDTPNGCDTTITDIVIGQPDELIVNVTPKDAVCYGDANGEIQVEFASHNGGLSYQITGNTDDGHPYDSGLKDPVLATSVVTGLKAGTYEINAYDSKGTHYHEDNIRIEQEPKVTLSVTIKDISCYGDADGSIIVALNGRVAEATDNISWTGSKGTFVSGDFISNDEIDPVTSPEEFYVVVSSAEGCKYTGTFEVEEPNEIVISVDDVEHVTCSGGNDGSIDISVTGRSGGGYTYTWMKKDASGTYQAYAGATASLKDLYAGEYQVTVESIVDGCTAVLSDIEIVDGSAITINYTKSDITTCVGDNSGIIAVSVEDGIANYTVDVTGQPTKTGDGSKAFVFENLVAGDYVIEVSDARGVGCATVTQNVTIDEPVHAFEVSGFAHDIACDETQSTSGTFSFNVTGGVVSGGKYNYQILLPEASLVYPLSINENTTSLQSVNNLEAGTYTLTVLDMNSTDPASCAVDYQFTLEHIVITNNPVVHTTCEGVNNGAITGINIAGASANYTYNWTTTDGGIGIDNSTLNQSGLSVGTYILEITDPGRGGCSVTKEFYVDVNNTISIMPTIKDITCNGGGDGAITLDVTGISASTTYSWTGPAIVTDDLQNQLNLTAGNYTVEVTSIIDGQTCKADAVYTVAQPNPITYDASYEYTDCDPFVRTLKLDNVTGGSGAYTYLWDGPAFSPVVPADPTDVEIYQGGVYSITIKDENQCEATKSLSVPNEITINPVVNHVKCDGGNSGSIVLNVSGGTGAYTFAWTGPGAYTSNNRNIDNLYAGTYTVIITDTKENDGSGNCFRSFDIEIEDPEPIVIDPTVVHTSCFGLSDGQIEIEVSGGKAPYSYKWSPVFGANLAQNKDQYNLPADIYTVSVTDNNGCKANRNIEVEEDDEILISAVPTETQCDGTAGEIDITVTGGSGTGFSYDWNSADGSGLVQGAEDQAGLTGGTYTVVVSDLGDGRACTATASATLTHKIEVVNDVIIPVTCSGNDDGSIDFDVIGGDGNYSYSWTTISGDPTRVVTTDQNQSGLSEGEYQVIITDGRTSGGTDCAITKIFIVPAATGLSVNVAVSDSKMCFGEPGGRLEASVTGGSGDYKYYWNGVEGTAVLDNLVQGIYGLEVVDNILGCNYIQSYEIKGPSAPLTIDNIVVTNVLCHNENTGAIQVTVSGGTMPASGDYIYTWTGGASPAIGSNPINLFAGTYNLTVTDDNGCTVESGNIEVTQPDSHIKVDNPKITDVSVVGGSDGVILVDVYDGVAPRSVQWFKQDASDVYQLLADPEGKLNPLDDGVVASGTYKVIATDNNGCSASIDGIRVIEPGEALGFEKTVHQISPCNGADNGEIHINRVFGGFAIAGSYYRIQVTGPGVNEDVNDTELSLTGLAPGTYRVIVTDNVPVTYQEDIEIKQYTPLTLTTTASTQVACYGESTGAITVSVGGGKADASNHYLVEITSAEGYYDFKDDAISGVPFDFTGLPAGNYTVTLKDHAEDFDTKVPDRGNCELSDFTLITEPAAEVEISSVSGATDICVGDSYDLAINTSNWDFTAQGDLRVAVYDDFSTIEYTVDRSPYVITVNPASSRTYEITRVFSPSNATCLQGETTGNQVQLTVHNLPTAAINGPTEVCEDGTVQLTVSFTGKQPFSFTWQDMNNGTSNTVSGITSNTYTFTDAPVADASYVVLSVSDDYACNNVGNGQVDVAINNKPVITLSGSTDICINETTPLTIGFNENNAPYTITYEANGVEGTLVVTPTAALTYTWNVNPKVTTTYDITSVVDANGCAMDIIVPVEATVIVDQLPEALSVIKSSLDAGEICQGTSGIDYSVDAVTYATNYVWSVDPGMTITSGNGTANVTVDFDRSFPGGYIRVYPENSCGVNSTVERWVNAKVLPDPILVAPSGDQNLCQSETGVIYSIPPVDNATSYEWALPAGLILQGDGTGTSIIVDLDPDIPSTTGEIFVRPVNACSADEPWSPGLTINITPLPISDAGPDDRICQTTYTLNAAPLNAGETGVWTITQGAGQFGNKAVDQARPNAYVWNLSQGANIFVWTVTNSATGCETSDEVIIYNDQVTVTASASDDEVCEGQVTLFGTPLNAVDAADEGLWSTTGGGFIAGSTSDNTVVSGLDPGVNTFTWTIRKGSCYSSASVDVVNNQPTEPIIYNASDVVITLQDLPCQTDFTSLRGSMPAVGETGYWRIESGAVSINNMNSASINITNIAKGDHILSWNILNGDCHLKTLVTIRNNALDVTAGEDHFTCSGTTMLSGTDVPADAIGQWTIIEGTGNFVDGGDKASTEVTGLDQSTPDGRNVFRWSITRNGCTSYDEVTVYNDQPSVAEIVGGSRSISVCDYEYNLNAVAPVYGTGVWSVVSGQGRFDNPADPATRVYNIANGDNVFRWTVSNNTCATYVDFTVTNLHVDAYAGADTAVCGRVAELRATPAPEGAVGQWTLVSGSAGVVFNPSNSQANASATSLGHGTNALVWTVTRDGCVSSDTVIISNNQPYEVNASSYIYTDNNYTTLRAEIPDIGTGVWTLVEGRGEIENPSSATTRVNNLLPNYNYFRWTVSNVNCFEYIDVAVQSGVLAQADAGLDQLHLCEDYTTLHANDPEGTYGEWTIAEGTGVFEDSNSAQTKISGLRPGRNIFRWTLRFAGGSENFTTDTVIVINNKPTEADAGIDIFECGDVVTLNAREPIYGTPSWSILSGGGVFDDNTDPKTIISGLAKGENVIKYQIQNDACFSYDTVSIFNYEPSDAYAGEDQVICKDSAVLNPEIPKYGIGKWRIIEGSGKGKDASGNEIDEISSGYVYSLAPGTNKLVWEVQVEGASSDCVKRDTITIVNNQPSVSFAGHDRPICTDTVSLSGSVPVYGDGTWTLISGQGEIEDSSLTNTLVRNLGKGKNLFRWTIDNNGCTSVSDVEIANNLIEAHAGYEQVLCVDTAILEANNPSPGLGTWGIVGGSGSANFVDNESPYTEVKNLDKGENILTWTIDYKGCRSVSQVKVTNNEPSKALAGDNKATCENHFVLSAAEPEVGNGSWTIRSGGGVFADDLDNTTEVTNLKFGANVFRWTVENNGCTLYDDVEISYNTIQAVVGGTQEICADHTFLDANNAAPGVGTWSVIGGSSQARFEDTHDPTTEVLDLAKGSNLLRWTINNEGCITMAEVTVINHTPSTAYAGNTQEICIDNTTLDATPVDIGTGAWEVLIGAATIPADQVNNPKASITGLSKGDNVMRWTVTSDNDLCTSVDEVRVTNNEPSDPYAGANEEYCSPTVVLKAAVPDFGTGNWSIIEGGGNFDDSTKPNATISNLNEGVNVLRWTITQGQCTKQSDIEVLNNTPTTANAGPDIEDCKDYATLDANLPTQGEGFWTLISGNATFVDDKDAKTRVEGLTFGENILMWNVQKGGCISSDQITVFNQIPDQAAAGTDRTSCDDYLTLNANDPDSGVGTWTVLSGNGTFDNANDPTTIVRELGLGENRFKWTVAYGSCTTEDVVEVVSNKADPYAGEDEVTYESSFELKASNPGNLGATWSIVAGAGDFDDDTYFNTTVRNLNEGINTYRWLMDVNGCITYDDVSIEYRVVPDAAFVVDTTQGCYPLTIEFTNYSDGGANFIWEFGDGYTSSDRNPVHTFEDPGTYTVKLIAPGPDGVNGEYTRDILVHDHPVAEFSYTPDVVYVPGDKLSCNTLSKDAVKFFWQFGDGGTSTDANPLYEYQEEGVFDLTLTVESAHGCVDELVKPGVITSVLEGFIRFPTAFAPRPDGETSAIIGGGEQYSVFRPVKRDVDTYKLQIFNRWGQLIYESTDVEEGWNGFYNGELCAQGAYVWKASGTFISGKVFSESGSVLLIR</sequence>
<name>A0AAE3MDI6_9BACT</name>
<dbReference type="InterPro" id="IPR013783">
    <property type="entry name" value="Ig-like_fold"/>
</dbReference>
<organism evidence="2 3">
    <name type="scientific">Plebeiibacterium marinum</name>
    <dbReference type="NCBI Taxonomy" id="2992111"/>
    <lineage>
        <taxon>Bacteria</taxon>
        <taxon>Pseudomonadati</taxon>
        <taxon>Bacteroidota</taxon>
        <taxon>Bacteroidia</taxon>
        <taxon>Marinilabiliales</taxon>
        <taxon>Marinilabiliaceae</taxon>
        <taxon>Plebeiibacterium</taxon>
    </lineage>
</organism>
<dbReference type="Pfam" id="PF13573">
    <property type="entry name" value="SprB"/>
    <property type="match status" value="14"/>
</dbReference>
<comment type="caution">
    <text evidence="2">The sequence shown here is derived from an EMBL/GenBank/DDBJ whole genome shotgun (WGS) entry which is preliminary data.</text>
</comment>
<protein>
    <submittedName>
        <fullName evidence="2">PKD domain-containing protein</fullName>
    </submittedName>
</protein>
<feature type="domain" description="PKD" evidence="1">
    <location>
        <begin position="7391"/>
        <end position="7433"/>
    </location>
</feature>
<keyword evidence="3" id="KW-1185">Reference proteome</keyword>
<dbReference type="EMBL" id="JAPDPI010000007">
    <property type="protein sequence ID" value="MCW3805037.1"/>
    <property type="molecule type" value="Genomic_DNA"/>
</dbReference>
<dbReference type="SUPFAM" id="SSF49299">
    <property type="entry name" value="PKD domain"/>
    <property type="match status" value="2"/>
</dbReference>
<reference evidence="2" key="1">
    <citation type="submission" date="2022-10" db="EMBL/GenBank/DDBJ databases">
        <authorList>
            <person name="Yu W.X."/>
        </authorList>
    </citation>
    <scope>NUCLEOTIDE SEQUENCE</scope>
    <source>
        <strain evidence="2">D04</strain>
    </source>
</reference>
<dbReference type="PROSITE" id="PS50093">
    <property type="entry name" value="PKD"/>
    <property type="match status" value="2"/>
</dbReference>
<dbReference type="Pfam" id="PF19408">
    <property type="entry name" value="PKD_6"/>
    <property type="match status" value="2"/>
</dbReference>
<dbReference type="InterPro" id="IPR045829">
    <property type="entry name" value="PKD_6"/>
</dbReference>
<dbReference type="InterPro" id="IPR025667">
    <property type="entry name" value="SprB_repeat"/>
</dbReference>
<dbReference type="InterPro" id="IPR022409">
    <property type="entry name" value="PKD/Chitinase_dom"/>
</dbReference>
<dbReference type="Pfam" id="PF13585">
    <property type="entry name" value="CHU_C"/>
    <property type="match status" value="1"/>
</dbReference>
<gene>
    <name evidence="2" type="ORF">OM074_05330</name>
</gene>
<evidence type="ECO:0000313" key="2">
    <source>
        <dbReference type="EMBL" id="MCW3805037.1"/>
    </source>
</evidence>
<dbReference type="Gene3D" id="2.60.40.10">
    <property type="entry name" value="Immunoglobulins"/>
    <property type="match status" value="3"/>
</dbReference>
<proteinExistence type="predicted"/>
<accession>A0AAE3MDI6</accession>
<evidence type="ECO:0000313" key="3">
    <source>
        <dbReference type="Proteomes" id="UP001207408"/>
    </source>
</evidence>
<dbReference type="RefSeq" id="WP_301198259.1">
    <property type="nucleotide sequence ID" value="NZ_JAPDPI010000007.1"/>
</dbReference>
<dbReference type="Pfam" id="PF18911">
    <property type="entry name" value="PKD_4"/>
    <property type="match status" value="2"/>
</dbReference>